<feature type="non-terminal residue" evidence="2">
    <location>
        <position position="1"/>
    </location>
</feature>
<evidence type="ECO:0000313" key="3">
    <source>
        <dbReference type="Proteomes" id="UP000054018"/>
    </source>
</evidence>
<dbReference type="OrthoDB" id="2690574at2759"/>
<dbReference type="HOGENOM" id="CLU_059972_2_0_1"/>
<protein>
    <submittedName>
        <fullName evidence="2">Uncharacterized protein</fullName>
    </submittedName>
</protein>
<organism evidence="2 3">
    <name type="scientific">Pisolithus microcarpus 441</name>
    <dbReference type="NCBI Taxonomy" id="765257"/>
    <lineage>
        <taxon>Eukaryota</taxon>
        <taxon>Fungi</taxon>
        <taxon>Dikarya</taxon>
        <taxon>Basidiomycota</taxon>
        <taxon>Agaricomycotina</taxon>
        <taxon>Agaricomycetes</taxon>
        <taxon>Agaricomycetidae</taxon>
        <taxon>Boletales</taxon>
        <taxon>Sclerodermatineae</taxon>
        <taxon>Pisolithaceae</taxon>
        <taxon>Pisolithus</taxon>
    </lineage>
</organism>
<dbReference type="EMBL" id="KN833699">
    <property type="protein sequence ID" value="KIK26813.1"/>
    <property type="molecule type" value="Genomic_DNA"/>
</dbReference>
<keyword evidence="1" id="KW-0175">Coiled coil</keyword>
<name>A0A0D0A427_9AGAM</name>
<dbReference type="AlphaFoldDB" id="A0A0D0A427"/>
<sequence length="219" mass="24994">MFGLKYLRNFIGEITFLARLPCMMNADPPSDISSVWATEEDGLLPHSPTFSRANWTMRYNLLQGTQQPNAVQLDARHKVVLPQLHGRCLRIQYDAPHRRDAERQKVECEWKSIMQTLGAGFRKYIVATFHSLSYELQGSATAVPENIDYDKQLDTPSVVQEIEALQAKLDALEDEDEQRALEEDIAGKILWLCWCGICAEADELLPKVGQLFRLHRAHV</sequence>
<dbReference type="Proteomes" id="UP000054018">
    <property type="component" value="Unassembled WGS sequence"/>
</dbReference>
<feature type="coiled-coil region" evidence="1">
    <location>
        <begin position="155"/>
        <end position="182"/>
    </location>
</feature>
<gene>
    <name evidence="2" type="ORF">PISMIDRAFT_675435</name>
</gene>
<reference evidence="3" key="2">
    <citation type="submission" date="2015-01" db="EMBL/GenBank/DDBJ databases">
        <title>Evolutionary Origins and Diversification of the Mycorrhizal Mutualists.</title>
        <authorList>
            <consortium name="DOE Joint Genome Institute"/>
            <consortium name="Mycorrhizal Genomics Consortium"/>
            <person name="Kohler A."/>
            <person name="Kuo A."/>
            <person name="Nagy L.G."/>
            <person name="Floudas D."/>
            <person name="Copeland A."/>
            <person name="Barry K.W."/>
            <person name="Cichocki N."/>
            <person name="Veneault-Fourrey C."/>
            <person name="LaButti K."/>
            <person name="Lindquist E.A."/>
            <person name="Lipzen A."/>
            <person name="Lundell T."/>
            <person name="Morin E."/>
            <person name="Murat C."/>
            <person name="Riley R."/>
            <person name="Ohm R."/>
            <person name="Sun H."/>
            <person name="Tunlid A."/>
            <person name="Henrissat B."/>
            <person name="Grigoriev I.V."/>
            <person name="Hibbett D.S."/>
            <person name="Martin F."/>
        </authorList>
    </citation>
    <scope>NUCLEOTIDE SEQUENCE [LARGE SCALE GENOMIC DNA]</scope>
    <source>
        <strain evidence="3">441</strain>
    </source>
</reference>
<evidence type="ECO:0000256" key="1">
    <source>
        <dbReference type="SAM" id="Coils"/>
    </source>
</evidence>
<proteinExistence type="predicted"/>
<evidence type="ECO:0000313" key="2">
    <source>
        <dbReference type="EMBL" id="KIK26813.1"/>
    </source>
</evidence>
<reference evidence="2 3" key="1">
    <citation type="submission" date="2014-04" db="EMBL/GenBank/DDBJ databases">
        <authorList>
            <consortium name="DOE Joint Genome Institute"/>
            <person name="Kuo A."/>
            <person name="Kohler A."/>
            <person name="Costa M.D."/>
            <person name="Nagy L.G."/>
            <person name="Floudas D."/>
            <person name="Copeland A."/>
            <person name="Barry K.W."/>
            <person name="Cichocki N."/>
            <person name="Veneault-Fourrey C."/>
            <person name="LaButti K."/>
            <person name="Lindquist E.A."/>
            <person name="Lipzen A."/>
            <person name="Lundell T."/>
            <person name="Morin E."/>
            <person name="Murat C."/>
            <person name="Sun H."/>
            <person name="Tunlid A."/>
            <person name="Henrissat B."/>
            <person name="Grigoriev I.V."/>
            <person name="Hibbett D.S."/>
            <person name="Martin F."/>
            <person name="Nordberg H.P."/>
            <person name="Cantor M.N."/>
            <person name="Hua S.X."/>
        </authorList>
    </citation>
    <scope>NUCLEOTIDE SEQUENCE [LARGE SCALE GENOMIC DNA]</scope>
    <source>
        <strain evidence="2 3">441</strain>
    </source>
</reference>
<keyword evidence="3" id="KW-1185">Reference proteome</keyword>
<accession>A0A0D0A427</accession>